<dbReference type="AlphaFoldDB" id="X1T799"/>
<accession>X1T799</accession>
<name>X1T799_9ZZZZ</name>
<reference evidence="2" key="1">
    <citation type="journal article" date="2014" name="Front. Microbiol.">
        <title>High frequency of phylogenetically diverse reductive dehalogenase-homologous genes in deep subseafloor sedimentary metagenomes.</title>
        <authorList>
            <person name="Kawai M."/>
            <person name="Futagami T."/>
            <person name="Toyoda A."/>
            <person name="Takaki Y."/>
            <person name="Nishi S."/>
            <person name="Hori S."/>
            <person name="Arai W."/>
            <person name="Tsubouchi T."/>
            <person name="Morono Y."/>
            <person name="Uchiyama I."/>
            <person name="Ito T."/>
            <person name="Fujiyama A."/>
            <person name="Inagaki F."/>
            <person name="Takami H."/>
        </authorList>
    </citation>
    <scope>NUCLEOTIDE SEQUENCE</scope>
    <source>
        <strain evidence="2">Expedition CK06-06</strain>
    </source>
</reference>
<dbReference type="InterPro" id="IPR000620">
    <property type="entry name" value="EamA_dom"/>
</dbReference>
<sequence>MAIVFLGRKGVTTDIQTGDFMILIAAFMWACNTVYTKKIINAFDPFHIALYPMIFS</sequence>
<evidence type="ECO:0000313" key="2">
    <source>
        <dbReference type="EMBL" id="GAI83430.1"/>
    </source>
</evidence>
<feature type="domain" description="EamA" evidence="1">
    <location>
        <begin position="17"/>
        <end position="55"/>
    </location>
</feature>
<organism evidence="2">
    <name type="scientific">marine sediment metagenome</name>
    <dbReference type="NCBI Taxonomy" id="412755"/>
    <lineage>
        <taxon>unclassified sequences</taxon>
        <taxon>metagenomes</taxon>
        <taxon>ecological metagenomes</taxon>
    </lineage>
</organism>
<evidence type="ECO:0000259" key="1">
    <source>
        <dbReference type="Pfam" id="PF00892"/>
    </source>
</evidence>
<dbReference type="GO" id="GO:0016020">
    <property type="term" value="C:membrane"/>
    <property type="evidence" value="ECO:0007669"/>
    <property type="project" value="InterPro"/>
</dbReference>
<dbReference type="Pfam" id="PF00892">
    <property type="entry name" value="EamA"/>
    <property type="match status" value="1"/>
</dbReference>
<gene>
    <name evidence="2" type="ORF">S12H4_21454</name>
</gene>
<dbReference type="EMBL" id="BARW01011038">
    <property type="protein sequence ID" value="GAI83430.1"/>
    <property type="molecule type" value="Genomic_DNA"/>
</dbReference>
<proteinExistence type="predicted"/>
<comment type="caution">
    <text evidence="2">The sequence shown here is derived from an EMBL/GenBank/DDBJ whole genome shotgun (WGS) entry which is preliminary data.</text>
</comment>
<protein>
    <recommendedName>
        <fullName evidence="1">EamA domain-containing protein</fullName>
    </recommendedName>
</protein>
<feature type="non-terminal residue" evidence="2">
    <location>
        <position position="56"/>
    </location>
</feature>